<gene>
    <name evidence="3" type="ordered locus">Ecym_5620</name>
</gene>
<dbReference type="RefSeq" id="XP_003647173.1">
    <property type="nucleotide sequence ID" value="XM_003647125.1"/>
</dbReference>
<dbReference type="HOGENOM" id="CLU_076662_0_0_1"/>
<reference evidence="3 4" key="1">
    <citation type="journal article" date="2011" name="G3 (Bethesda)">
        <title>Genome evolution in the Eremothecium clade of the Saccharomyces complex revealed by comparative genomics.</title>
        <authorList>
            <person name="Wendland J."/>
            <person name="Walther A."/>
        </authorList>
    </citation>
    <scope>NUCLEOTIDE SEQUENCE [LARGE SCALE GENOMIC DNA]</scope>
    <source>
        <strain evidence="4">CBS 270.75 / DBVPG 7215 / KCTC 17166 / NRRL Y-17582</strain>
    </source>
</reference>
<dbReference type="GeneID" id="11468712"/>
<dbReference type="OrthoDB" id="4036611at2759"/>
<keyword evidence="1" id="KW-0175">Coiled coil</keyword>
<protein>
    <submittedName>
        <fullName evidence="3">Uncharacterized protein</fullName>
    </submittedName>
</protein>
<dbReference type="Proteomes" id="UP000006790">
    <property type="component" value="Chromosome 5"/>
</dbReference>
<name>I6NE64_ERECY</name>
<evidence type="ECO:0000256" key="2">
    <source>
        <dbReference type="SAM" id="MobiDB-lite"/>
    </source>
</evidence>
<evidence type="ECO:0000313" key="4">
    <source>
        <dbReference type="Proteomes" id="UP000006790"/>
    </source>
</evidence>
<feature type="compositionally biased region" description="Polar residues" evidence="2">
    <location>
        <begin position="46"/>
        <end position="57"/>
    </location>
</feature>
<feature type="compositionally biased region" description="Basic residues" evidence="2">
    <location>
        <begin position="22"/>
        <end position="31"/>
    </location>
</feature>
<dbReference type="AlphaFoldDB" id="I6NE64"/>
<accession>I6NE64</accession>
<organism evidence="3 4">
    <name type="scientific">Eremothecium cymbalariae (strain CBS 270.75 / DBVPG 7215 / KCTC 17166 / NRRL Y-17582)</name>
    <name type="common">Yeast</name>
    <dbReference type="NCBI Taxonomy" id="931890"/>
    <lineage>
        <taxon>Eukaryota</taxon>
        <taxon>Fungi</taxon>
        <taxon>Dikarya</taxon>
        <taxon>Ascomycota</taxon>
        <taxon>Saccharomycotina</taxon>
        <taxon>Saccharomycetes</taxon>
        <taxon>Saccharomycetales</taxon>
        <taxon>Saccharomycetaceae</taxon>
        <taxon>Eremothecium</taxon>
    </lineage>
</organism>
<dbReference type="EMBL" id="CP002501">
    <property type="protein sequence ID" value="AET40356.1"/>
    <property type="molecule type" value="Genomic_DNA"/>
</dbReference>
<dbReference type="eggNOG" id="ENOG502S1CR">
    <property type="taxonomic scope" value="Eukaryota"/>
</dbReference>
<evidence type="ECO:0000256" key="1">
    <source>
        <dbReference type="SAM" id="Coils"/>
    </source>
</evidence>
<feature type="region of interest" description="Disordered" evidence="2">
    <location>
        <begin position="19"/>
        <end position="84"/>
    </location>
</feature>
<feature type="coiled-coil region" evidence="1">
    <location>
        <begin position="115"/>
        <end position="170"/>
    </location>
</feature>
<dbReference type="InParanoid" id="I6NE64"/>
<proteinExistence type="predicted"/>
<sequence length="255" mass="28797">MSNEDREQKIEDARRRVEELKKKKKEKKEKKKKQEEKDTVEGLPETDTTITNTSDAGPQTVESAHSSVTSAVVTPQNKEVMSDKEVAETDDLFGEQETEHDFMTTIRQSKEDTVVKGYDKQISELQKQIKQLKFINMDQESTIEELNDQIKELSTELATTKAELSATKEKLISTQSELQKASSNAVSSLSAVNVMQHPEPVTPVQFARFASASPVDAPRHTSISPIDRNMIIKWKNWNIDMSEWRSLGGGPVVEF</sequence>
<evidence type="ECO:0000313" key="3">
    <source>
        <dbReference type="EMBL" id="AET40356.1"/>
    </source>
</evidence>
<dbReference type="KEGG" id="erc:Ecym_5620"/>
<dbReference type="OMA" id="NWNVDMT"/>
<feature type="compositionally biased region" description="Low complexity" evidence="2">
    <location>
        <begin position="60"/>
        <end position="74"/>
    </location>
</feature>
<keyword evidence="4" id="KW-1185">Reference proteome</keyword>
<dbReference type="FunCoup" id="I6NE64">
    <property type="interactions" value="20"/>
</dbReference>